<comment type="caution">
    <text evidence="1">The sequence shown here is derived from an EMBL/GenBank/DDBJ whole genome shotgun (WGS) entry which is preliminary data.</text>
</comment>
<keyword evidence="2" id="KW-1185">Reference proteome</keyword>
<dbReference type="Proteomes" id="UP001162483">
    <property type="component" value="Unassembled WGS sequence"/>
</dbReference>
<dbReference type="EMBL" id="CATNWA010015238">
    <property type="protein sequence ID" value="CAI9581091.1"/>
    <property type="molecule type" value="Genomic_DNA"/>
</dbReference>
<sequence length="54" mass="6304">MFFIEGQTSHTFEVLHGGEVVYLFGVREMFFREALFFIYDRDLIRGKAVLGTRG</sequence>
<name>A0ABN9EBK3_9NEOB</name>
<protein>
    <submittedName>
        <fullName evidence="1">Uncharacterized protein</fullName>
    </submittedName>
</protein>
<evidence type="ECO:0000313" key="1">
    <source>
        <dbReference type="EMBL" id="CAI9581091.1"/>
    </source>
</evidence>
<gene>
    <name evidence="1" type="ORF">SPARVUS_LOCUS9394426</name>
</gene>
<reference evidence="1" key="1">
    <citation type="submission" date="2023-05" db="EMBL/GenBank/DDBJ databases">
        <authorList>
            <person name="Stuckert A."/>
        </authorList>
    </citation>
    <scope>NUCLEOTIDE SEQUENCE</scope>
</reference>
<proteinExistence type="predicted"/>
<organism evidence="1 2">
    <name type="scientific">Staurois parvus</name>
    <dbReference type="NCBI Taxonomy" id="386267"/>
    <lineage>
        <taxon>Eukaryota</taxon>
        <taxon>Metazoa</taxon>
        <taxon>Chordata</taxon>
        <taxon>Craniata</taxon>
        <taxon>Vertebrata</taxon>
        <taxon>Euteleostomi</taxon>
        <taxon>Amphibia</taxon>
        <taxon>Batrachia</taxon>
        <taxon>Anura</taxon>
        <taxon>Neobatrachia</taxon>
        <taxon>Ranoidea</taxon>
        <taxon>Ranidae</taxon>
        <taxon>Staurois</taxon>
    </lineage>
</organism>
<accession>A0ABN9EBK3</accession>
<evidence type="ECO:0000313" key="2">
    <source>
        <dbReference type="Proteomes" id="UP001162483"/>
    </source>
</evidence>